<dbReference type="InterPro" id="IPR019826">
    <property type="entry name" value="Carboxylesterase_B_AS"/>
</dbReference>
<dbReference type="EC" id="3.1.1.-" evidence="3"/>
<dbReference type="Proteomes" id="UP000189935">
    <property type="component" value="Chromosome I"/>
</dbReference>
<dbReference type="SUPFAM" id="SSF53474">
    <property type="entry name" value="alpha/beta-Hydrolases"/>
    <property type="match status" value="1"/>
</dbReference>
<keyword evidence="2 3" id="KW-0378">Hydrolase</keyword>
<sequence>MFGGKIACIQRQQQAAQQQSARPRSWLRGTLCPALLLGIAFALAAPADRSLAASTLVAAPDGTFQGKLDTTGTVRQFLGVRYAQPVTLNLRWKPPQPVTPSAVTQDATQFGNHCPQAFTPFGNASLTEDCLFLNVYTPNKGGDRESDRDDGRPVMVWIHGGALAVGESNEFDATKLVARGVVVVTINYRLGALGFLAHPALTGESPDHISGNYGFEDQQAALKWVRRNIGAFGGNPEKVTVFGESAGGLSTFVNLVSPTAKGLFHRAIVESGGYMLTQPTLAQAEAAGTKFANAVGCHQPNPADVLTCLRALTVSTVLGVSSFGPAPNVDGKVLTQSIAAALGSGDFNRVPLINGSNHDEWNLFVALDLDLTGHPATAATYPAVIAATLAIPPGSPAVAAVQAQYPGGSFPSYDQAVGALGTDAIFACTARFADELASEFVPTFAYEFNDENAPQNFLPAVSFRYGAAHAAEIQYIFPFASPSGLGLNLPQTPLNGNQQQLSDKMVGYWTEFAESGNPNGNDSPHWPRFHRERQVMQSLVPPTPATETNFATTHSCAFWDQLTGRTLPPGNDHDHTADND</sequence>
<evidence type="ECO:0000256" key="1">
    <source>
        <dbReference type="ARBA" id="ARBA00005964"/>
    </source>
</evidence>
<dbReference type="InterPro" id="IPR019819">
    <property type="entry name" value="Carboxylesterase_B_CS"/>
</dbReference>
<organism evidence="5 6">
    <name type="scientific">Bradyrhizobium lablabi</name>
    <dbReference type="NCBI Taxonomy" id="722472"/>
    <lineage>
        <taxon>Bacteria</taxon>
        <taxon>Pseudomonadati</taxon>
        <taxon>Pseudomonadota</taxon>
        <taxon>Alphaproteobacteria</taxon>
        <taxon>Hyphomicrobiales</taxon>
        <taxon>Nitrobacteraceae</taxon>
        <taxon>Bradyrhizobium</taxon>
    </lineage>
</organism>
<evidence type="ECO:0000256" key="2">
    <source>
        <dbReference type="ARBA" id="ARBA00022801"/>
    </source>
</evidence>
<dbReference type="PROSITE" id="PS00941">
    <property type="entry name" value="CARBOXYLESTERASE_B_2"/>
    <property type="match status" value="1"/>
</dbReference>
<dbReference type="InterPro" id="IPR029058">
    <property type="entry name" value="AB_hydrolase_fold"/>
</dbReference>
<dbReference type="EMBL" id="LT670844">
    <property type="protein sequence ID" value="SHK17129.1"/>
    <property type="molecule type" value="Genomic_DNA"/>
</dbReference>
<protein>
    <recommendedName>
        <fullName evidence="3">Carboxylic ester hydrolase</fullName>
        <ecNumber evidence="3">3.1.1.-</ecNumber>
    </recommendedName>
</protein>
<name>A0A1M6QA27_9BRAD</name>
<dbReference type="Gene3D" id="3.40.50.1820">
    <property type="entry name" value="alpha/beta hydrolase"/>
    <property type="match status" value="1"/>
</dbReference>
<evidence type="ECO:0000256" key="3">
    <source>
        <dbReference type="RuleBase" id="RU361235"/>
    </source>
</evidence>
<evidence type="ECO:0000313" key="6">
    <source>
        <dbReference type="Proteomes" id="UP000189935"/>
    </source>
</evidence>
<dbReference type="InterPro" id="IPR002018">
    <property type="entry name" value="CarbesteraseB"/>
</dbReference>
<evidence type="ECO:0000259" key="4">
    <source>
        <dbReference type="Pfam" id="PF00135"/>
    </source>
</evidence>
<evidence type="ECO:0000313" key="5">
    <source>
        <dbReference type="EMBL" id="SHK17129.1"/>
    </source>
</evidence>
<dbReference type="PROSITE" id="PS00122">
    <property type="entry name" value="CARBOXYLESTERASE_B_1"/>
    <property type="match status" value="1"/>
</dbReference>
<dbReference type="AlphaFoldDB" id="A0A1M6QA27"/>
<gene>
    <name evidence="5" type="ORF">SAMN05444159_2607</name>
</gene>
<dbReference type="Pfam" id="PF00135">
    <property type="entry name" value="COesterase"/>
    <property type="match status" value="1"/>
</dbReference>
<dbReference type="PANTHER" id="PTHR11559">
    <property type="entry name" value="CARBOXYLESTERASE"/>
    <property type="match status" value="1"/>
</dbReference>
<feature type="domain" description="Carboxylesterase type B" evidence="4">
    <location>
        <begin position="55"/>
        <end position="559"/>
    </location>
</feature>
<dbReference type="GO" id="GO:0016787">
    <property type="term" value="F:hydrolase activity"/>
    <property type="evidence" value="ECO:0007669"/>
    <property type="project" value="UniProtKB-KW"/>
</dbReference>
<accession>A0A1M6QA27</accession>
<comment type="similarity">
    <text evidence="1 3">Belongs to the type-B carboxylesterase/lipase family.</text>
</comment>
<reference evidence="5 6" key="1">
    <citation type="submission" date="2016-11" db="EMBL/GenBank/DDBJ databases">
        <authorList>
            <person name="Jaros S."/>
            <person name="Januszkiewicz K."/>
            <person name="Wedrychowicz H."/>
        </authorList>
    </citation>
    <scope>NUCLEOTIDE SEQUENCE [LARGE SCALE GENOMIC DNA]</scope>
    <source>
        <strain evidence="5 6">GAS499</strain>
    </source>
</reference>
<proteinExistence type="inferred from homology"/>
<dbReference type="InterPro" id="IPR050309">
    <property type="entry name" value="Type-B_Carboxylest/Lipase"/>
</dbReference>